<dbReference type="EMBL" id="QJSP01000005">
    <property type="protein sequence ID" value="PYE18184.1"/>
    <property type="molecule type" value="Genomic_DNA"/>
</dbReference>
<dbReference type="UniPathway" id="UPA00011"/>
<gene>
    <name evidence="5" type="ORF">DFR67_105329</name>
</gene>
<evidence type="ECO:0000256" key="2">
    <source>
        <dbReference type="ARBA" id="ARBA00022553"/>
    </source>
</evidence>
<dbReference type="Gene3D" id="3.40.50.12780">
    <property type="entry name" value="N-terminal domain of ligase-like"/>
    <property type="match status" value="1"/>
</dbReference>
<dbReference type="InterPro" id="IPR023213">
    <property type="entry name" value="CAT-like_dom_sf"/>
</dbReference>
<keyword evidence="6" id="KW-1185">Reference proteome</keyword>
<evidence type="ECO:0000313" key="5">
    <source>
        <dbReference type="EMBL" id="PYE18184.1"/>
    </source>
</evidence>
<dbReference type="GO" id="GO:0003824">
    <property type="term" value="F:catalytic activity"/>
    <property type="evidence" value="ECO:0007669"/>
    <property type="project" value="InterPro"/>
</dbReference>
<evidence type="ECO:0000313" key="6">
    <source>
        <dbReference type="Proteomes" id="UP000247591"/>
    </source>
</evidence>
<dbReference type="RefSeq" id="WP_146240420.1">
    <property type="nucleotide sequence ID" value="NZ_QJSP01000005.1"/>
</dbReference>
<dbReference type="Gene3D" id="3.30.559.30">
    <property type="entry name" value="Nonribosomal peptide synthetase, condensation domain"/>
    <property type="match status" value="1"/>
</dbReference>
<dbReference type="SUPFAM" id="SSF56801">
    <property type="entry name" value="Acetyl-CoA synthetase-like"/>
    <property type="match status" value="1"/>
</dbReference>
<dbReference type="Pfam" id="PF00668">
    <property type="entry name" value="Condensation"/>
    <property type="match status" value="1"/>
</dbReference>
<dbReference type="InterPro" id="IPR001242">
    <property type="entry name" value="Condensation_dom"/>
</dbReference>
<sequence>MSARMALSGAQRGVWFAQQLEPESPVFSVGQLVWLPSDVDADLVASAVSIATGEADVLRCRFEDGDAGPVQIVGAPTDEVAVPVVHFGGTPDQLRGEARSRMAVPIALSANLMYDNTVWTLAGGGVAWEFKAHHIMLDAYGVSLLTRRVAQVYTALAQCREIPASKAGTVAEVVALEATYENGPSAEVDRVYWEGVLAARTDDDSELVTATPALALPIEASVSIDREVINRIGELGKAVGASWGDAAIAVWSWYNAARQGKTAASIALPMMGRRGVALLTPMMLVNMLQLHLEASPDDTVGDWLARVVAAMKDVRKHQRYRSERLATASGGRKAALPQLNLKVFDYDLDFAGARGVPESLAIGPVDDLDLFIYNDNVHGFVLELHARADRYSTSDVSIHLRRLRDAFVQLAEFDVESPLRDLVPAARAEQDSLTDWSSGVPIDGIDQNVDSVLQDSATRHGDRVAIAYRDVTLSYLEFDERVNQLARHVVDRGVRVGDRVAVVARRDELLPIMVAAVLRAGAVYVPVDPDQPEDRIGYLLADSAPSAILTNCGEAIPSGARELRVVDLADPVVVALVGKQSAGTVRDGDRSRTLFADDAAYLIYTSGTTGRPKGVVVSHRALLNRLVWGHRTYPLTGGVLHKTPIGFDVSVPELLSPLVEGEALAVLPPDGHRDPSEIMGALRGTSLDRVNFVPSMAQAVADHWPNADRDVSTRTAMLAGEALRWSLAESVGRLLSSDVLNIYGPTEAGEVMYYDCSTDSDSDRAEFVPIGRPVANSSVSVLDSWLRPVPVGVVGELYV</sequence>
<dbReference type="SUPFAM" id="SSF52777">
    <property type="entry name" value="CoA-dependent acyltransferases"/>
    <property type="match status" value="2"/>
</dbReference>
<dbReference type="Gene3D" id="3.30.559.10">
    <property type="entry name" value="Chloramphenicol acetyltransferase-like domain"/>
    <property type="match status" value="1"/>
</dbReference>
<evidence type="ECO:0000259" key="4">
    <source>
        <dbReference type="Pfam" id="PF00668"/>
    </source>
</evidence>
<feature type="non-terminal residue" evidence="5">
    <location>
        <position position="799"/>
    </location>
</feature>
<dbReference type="PROSITE" id="PS00455">
    <property type="entry name" value="AMP_BINDING"/>
    <property type="match status" value="1"/>
</dbReference>
<dbReference type="PANTHER" id="PTHR44845">
    <property type="entry name" value="CARRIER DOMAIN-CONTAINING PROTEIN"/>
    <property type="match status" value="1"/>
</dbReference>
<organism evidence="5 6">
    <name type="scientific">Williamsia limnetica</name>
    <dbReference type="NCBI Taxonomy" id="882452"/>
    <lineage>
        <taxon>Bacteria</taxon>
        <taxon>Bacillati</taxon>
        <taxon>Actinomycetota</taxon>
        <taxon>Actinomycetes</taxon>
        <taxon>Mycobacteriales</taxon>
        <taxon>Nocardiaceae</taxon>
        <taxon>Williamsia</taxon>
    </lineage>
</organism>
<name>A0A318RNM4_WILLI</name>
<dbReference type="InterPro" id="IPR020459">
    <property type="entry name" value="AMP-binding"/>
</dbReference>
<feature type="domain" description="Condensation" evidence="4">
    <location>
        <begin position="5"/>
        <end position="429"/>
    </location>
</feature>
<dbReference type="InterPro" id="IPR042099">
    <property type="entry name" value="ANL_N_sf"/>
</dbReference>
<protein>
    <submittedName>
        <fullName evidence="5">Non-ribosomal peptide synthetase component F</fullName>
    </submittedName>
</protein>
<evidence type="ECO:0000256" key="1">
    <source>
        <dbReference type="ARBA" id="ARBA00022450"/>
    </source>
</evidence>
<dbReference type="Proteomes" id="UP000247591">
    <property type="component" value="Unassembled WGS sequence"/>
</dbReference>
<dbReference type="PRINTS" id="PR00154">
    <property type="entry name" value="AMPBINDING"/>
</dbReference>
<dbReference type="AlphaFoldDB" id="A0A318RNM4"/>
<dbReference type="PANTHER" id="PTHR44845:SF6">
    <property type="entry name" value="BETA-ALANINE-ACTIVATING ENZYME"/>
    <property type="match status" value="1"/>
</dbReference>
<reference evidence="5 6" key="1">
    <citation type="submission" date="2018-06" db="EMBL/GenBank/DDBJ databases">
        <title>Genomic Encyclopedia of Type Strains, Phase IV (KMG-IV): sequencing the most valuable type-strain genomes for metagenomic binning, comparative biology and taxonomic classification.</title>
        <authorList>
            <person name="Goeker M."/>
        </authorList>
    </citation>
    <scope>NUCLEOTIDE SEQUENCE [LARGE SCALE GENOMIC DNA]</scope>
    <source>
        <strain evidence="5 6">DSM 45521</strain>
    </source>
</reference>
<accession>A0A318RNM4</accession>
<dbReference type="OrthoDB" id="4434566at2"/>
<dbReference type="GO" id="GO:0008610">
    <property type="term" value="P:lipid biosynthetic process"/>
    <property type="evidence" value="ECO:0007669"/>
    <property type="project" value="UniProtKB-ARBA"/>
</dbReference>
<dbReference type="InterPro" id="IPR020845">
    <property type="entry name" value="AMP-binding_CS"/>
</dbReference>
<dbReference type="Pfam" id="PF00501">
    <property type="entry name" value="AMP-binding"/>
    <property type="match status" value="1"/>
</dbReference>
<evidence type="ECO:0000259" key="3">
    <source>
        <dbReference type="Pfam" id="PF00501"/>
    </source>
</evidence>
<proteinExistence type="predicted"/>
<keyword evidence="1" id="KW-0596">Phosphopantetheine</keyword>
<keyword evidence="2" id="KW-0597">Phosphoprotein</keyword>
<feature type="domain" description="AMP-dependent synthetase/ligase" evidence="3">
    <location>
        <begin position="454"/>
        <end position="799"/>
    </location>
</feature>
<dbReference type="InterPro" id="IPR000873">
    <property type="entry name" value="AMP-dep_synth/lig_dom"/>
</dbReference>
<comment type="caution">
    <text evidence="5">The sequence shown here is derived from an EMBL/GenBank/DDBJ whole genome shotgun (WGS) entry which is preliminary data.</text>
</comment>